<dbReference type="PROSITE" id="PS51272">
    <property type="entry name" value="SLH"/>
    <property type="match status" value="2"/>
</dbReference>
<keyword evidence="2" id="KW-0472">Membrane</keyword>
<sequence length="491" mass="55737">MAFKAHEKTTVTLINQEQTSKNCHYIKIGYTDSFVREEEAVQASEYFSVKDDFDEYDVFKKIIISSLTLVFLLMTATFGFVASSDITFADDTSVSLSAANELNQSNNMFIDVASNHWALPFINSLKSSEIIAGYTDGTFKPQANVKINEFIAMTVKALGYRFESMSSDWAKPYVDKAIELKIIQDQEFPSYGAQINREQMTSIVVNAVALSEYRPSSALDQYIKNETKDYYLVGDYYKQNVLDSYKFGIITGFVDKTFRPKDFSTRAEASAVISKILNKDLRKPFVKTDAKYVMLPTYVVDQFGNEELVETAFYAPLYNGKPVNEVVEVAELVAKLHDLGKGYIEYQYNVLENTFATAGYESKAVKEYVYGLPSSLERILAMGDYVDLGFSVENNDFANKFSPYTLQIFKRVSVSEQYPNYSTYIVNTYGDQLKPLFQYLFENDYEQAWNIFVTGLNAKGASKQVIYQINGRDIGFVSGSNGVYMQFSIKR</sequence>
<protein>
    <submittedName>
        <fullName evidence="4">S-layer homology domain-containing protein</fullName>
    </submittedName>
</protein>
<evidence type="ECO:0000313" key="4">
    <source>
        <dbReference type="EMBL" id="MDH8679437.1"/>
    </source>
</evidence>
<evidence type="ECO:0000256" key="2">
    <source>
        <dbReference type="SAM" id="Phobius"/>
    </source>
</evidence>
<gene>
    <name evidence="4" type="ORF">QE109_14860</name>
</gene>
<organism evidence="4 5">
    <name type="scientific">Fusibacter bizertensis</name>
    <dbReference type="NCBI Taxonomy" id="1488331"/>
    <lineage>
        <taxon>Bacteria</taxon>
        <taxon>Bacillati</taxon>
        <taxon>Bacillota</taxon>
        <taxon>Clostridia</taxon>
        <taxon>Eubacteriales</taxon>
        <taxon>Eubacteriales Family XII. Incertae Sedis</taxon>
        <taxon>Fusibacter</taxon>
    </lineage>
</organism>
<keyword evidence="2" id="KW-1133">Transmembrane helix</keyword>
<feature type="domain" description="SLH" evidence="3">
    <location>
        <begin position="105"/>
        <end position="168"/>
    </location>
</feature>
<keyword evidence="1" id="KW-0677">Repeat</keyword>
<dbReference type="Pfam" id="PF00395">
    <property type="entry name" value="SLH"/>
    <property type="match status" value="2"/>
</dbReference>
<reference evidence="4 5" key="1">
    <citation type="submission" date="2023-04" db="EMBL/GenBank/DDBJ databases">
        <title>Fusibacter bizertensis strain WBS, isolated from littoral bottom sediments of the Arctic seas - biochemical and genomic analysis.</title>
        <authorList>
            <person name="Brioukhanov A.L."/>
        </authorList>
    </citation>
    <scope>NUCLEOTIDE SEQUENCE [LARGE SCALE GENOMIC DNA]</scope>
    <source>
        <strain evidence="4 5">WBS</strain>
    </source>
</reference>
<feature type="domain" description="SLH" evidence="3">
    <location>
        <begin position="224"/>
        <end position="287"/>
    </location>
</feature>
<evidence type="ECO:0000259" key="3">
    <source>
        <dbReference type="PROSITE" id="PS51272"/>
    </source>
</evidence>
<dbReference type="PANTHER" id="PTHR43308">
    <property type="entry name" value="OUTER MEMBRANE PROTEIN ALPHA-RELATED"/>
    <property type="match status" value="1"/>
</dbReference>
<dbReference type="RefSeq" id="WP_281095333.1">
    <property type="nucleotide sequence ID" value="NZ_JARYZI010000012.1"/>
</dbReference>
<dbReference type="InterPro" id="IPR051465">
    <property type="entry name" value="Cell_Envelope_Struct_Comp"/>
</dbReference>
<dbReference type="PANTHER" id="PTHR43308:SF5">
    <property type="entry name" value="S-LAYER PROTEIN _ PEPTIDOGLYCAN ENDO-BETA-N-ACETYLGLUCOSAMINIDASE"/>
    <property type="match status" value="1"/>
</dbReference>
<feature type="transmembrane region" description="Helical" evidence="2">
    <location>
        <begin position="62"/>
        <end position="82"/>
    </location>
</feature>
<dbReference type="EMBL" id="JARYZI010000012">
    <property type="protein sequence ID" value="MDH8679437.1"/>
    <property type="molecule type" value="Genomic_DNA"/>
</dbReference>
<keyword evidence="5" id="KW-1185">Reference proteome</keyword>
<accession>A0ABT6NGD5</accession>
<dbReference type="InterPro" id="IPR001119">
    <property type="entry name" value="SLH_dom"/>
</dbReference>
<proteinExistence type="predicted"/>
<keyword evidence="2" id="KW-0812">Transmembrane</keyword>
<evidence type="ECO:0000313" key="5">
    <source>
        <dbReference type="Proteomes" id="UP001158045"/>
    </source>
</evidence>
<evidence type="ECO:0000256" key="1">
    <source>
        <dbReference type="ARBA" id="ARBA00022737"/>
    </source>
</evidence>
<dbReference type="Proteomes" id="UP001158045">
    <property type="component" value="Unassembled WGS sequence"/>
</dbReference>
<name>A0ABT6NGD5_9FIRM</name>
<comment type="caution">
    <text evidence="4">The sequence shown here is derived from an EMBL/GenBank/DDBJ whole genome shotgun (WGS) entry which is preliminary data.</text>
</comment>